<evidence type="ECO:0000313" key="1">
    <source>
        <dbReference type="EMBL" id="WQB70549.1"/>
    </source>
</evidence>
<protein>
    <submittedName>
        <fullName evidence="1">Aminoglycoside phosphotransferase family protein</fullName>
    </submittedName>
</protein>
<dbReference type="SUPFAM" id="SSF56112">
    <property type="entry name" value="Protein kinase-like (PK-like)"/>
    <property type="match status" value="1"/>
</dbReference>
<accession>A0ABZ0VBQ2</accession>
<sequence>MHAIPASFLAMPRWWHDDEGREWLSELPSLIDRQCATWQLTPDGEIRHGSNALVVPVRRGDEPAMLRLAPPGDDVAAEARALRHWAGAPVVELLDLDPPQRAMLLERLDANRSLASESVLAAMSVLGRLVSELATPAPVTVPSTREIAATSLSTFPLDWESQGRPTSRSVLDSTLIAAAELSSAPDEDASVNGDVHPDQVLAGPRRRWTVVDPVLLRGDIEYDGARALWSLLPRMRGDDDIRLAFHTFVDAAGVPEERARAWVLVRSMSYLLWGLDHGLTVDPPKCRRLLEVFT</sequence>
<dbReference type="Pfam" id="PF04655">
    <property type="entry name" value="APH_6_hur"/>
    <property type="match status" value="1"/>
</dbReference>
<dbReference type="Proteomes" id="UP001324533">
    <property type="component" value="Chromosome"/>
</dbReference>
<dbReference type="InterPro" id="IPR006748">
    <property type="entry name" value="NH2Glyco/OHUrea_AB-resist_kin"/>
</dbReference>
<evidence type="ECO:0000313" key="2">
    <source>
        <dbReference type="Proteomes" id="UP001324533"/>
    </source>
</evidence>
<reference evidence="1 2" key="1">
    <citation type="submission" date="2023-06" db="EMBL/GenBank/DDBJ databases">
        <title>Rock-solubilizing bacteria, Microbacterium invictum, promotes re-establishment of vegetation in rocky wasteland by accelerating rock bio-weathering and reshaping soil bacterial community.</title>
        <authorList>
            <person name="Liu C."/>
        </authorList>
    </citation>
    <scope>NUCLEOTIDE SEQUENCE [LARGE SCALE GENOMIC DNA]</scope>
    <source>
        <strain evidence="1 2">X-18</strain>
    </source>
</reference>
<dbReference type="EMBL" id="CP139779">
    <property type="protein sequence ID" value="WQB70549.1"/>
    <property type="molecule type" value="Genomic_DNA"/>
</dbReference>
<organism evidence="1 2">
    <name type="scientific">Microbacterium invictum</name>
    <dbReference type="NCBI Taxonomy" id="515415"/>
    <lineage>
        <taxon>Bacteria</taxon>
        <taxon>Bacillati</taxon>
        <taxon>Actinomycetota</taxon>
        <taxon>Actinomycetes</taxon>
        <taxon>Micrococcales</taxon>
        <taxon>Microbacteriaceae</taxon>
        <taxon>Microbacterium</taxon>
    </lineage>
</organism>
<name>A0ABZ0VBQ2_9MICO</name>
<dbReference type="RefSeq" id="WP_322410690.1">
    <property type="nucleotide sequence ID" value="NZ_CP139779.1"/>
</dbReference>
<proteinExistence type="predicted"/>
<gene>
    <name evidence="1" type="ORF">T9R20_00885</name>
</gene>
<dbReference type="InterPro" id="IPR011009">
    <property type="entry name" value="Kinase-like_dom_sf"/>
</dbReference>
<keyword evidence="2" id="KW-1185">Reference proteome</keyword>